<feature type="DNA-binding region" description="H-T-H motif" evidence="4">
    <location>
        <begin position="43"/>
        <end position="62"/>
    </location>
</feature>
<accession>A0A7W0HUK6</accession>
<dbReference type="PANTHER" id="PTHR30055:SF234">
    <property type="entry name" value="HTH-TYPE TRANSCRIPTIONAL REGULATOR BETI"/>
    <property type="match status" value="1"/>
</dbReference>
<evidence type="ECO:0000256" key="1">
    <source>
        <dbReference type="ARBA" id="ARBA00023015"/>
    </source>
</evidence>
<sequence>MTEQKKRRSYSSALRQEQAQATRQKIATAARELMLRKGYADTTMAEVARDAGVAVQTLYTSAPGGKPALAKLVYDITLAGDASPVPQRDRAEVQAIIDEPDPVRKLAKYAAMATAILLRIQPVHRVLRAAAAASPADTGLQELLTDIEGERLVGSRGPAEHLHALGALRPGLPAARAAAQIYVLTSTENYEKLTEVCGWNADEYTDWLATTLAATLLGGSLTR</sequence>
<organism evidence="6 7">
    <name type="scientific">Nonomuraea soli</name>
    <dbReference type="NCBI Taxonomy" id="1032476"/>
    <lineage>
        <taxon>Bacteria</taxon>
        <taxon>Bacillati</taxon>
        <taxon>Actinomycetota</taxon>
        <taxon>Actinomycetes</taxon>
        <taxon>Streptosporangiales</taxon>
        <taxon>Streptosporangiaceae</taxon>
        <taxon>Nonomuraea</taxon>
    </lineage>
</organism>
<dbReference type="Proteomes" id="UP000530928">
    <property type="component" value="Unassembled WGS sequence"/>
</dbReference>
<dbReference type="InterPro" id="IPR009057">
    <property type="entry name" value="Homeodomain-like_sf"/>
</dbReference>
<dbReference type="RefSeq" id="WP_181614974.1">
    <property type="nucleotide sequence ID" value="NZ_BAABAM010000007.1"/>
</dbReference>
<evidence type="ECO:0000313" key="6">
    <source>
        <dbReference type="EMBL" id="MBA2896274.1"/>
    </source>
</evidence>
<name>A0A7W0HUK6_9ACTN</name>
<evidence type="ECO:0000259" key="5">
    <source>
        <dbReference type="PROSITE" id="PS50977"/>
    </source>
</evidence>
<feature type="domain" description="HTH tetR-type" evidence="5">
    <location>
        <begin position="20"/>
        <end position="80"/>
    </location>
</feature>
<reference evidence="6 7" key="1">
    <citation type="submission" date="2020-07" db="EMBL/GenBank/DDBJ databases">
        <title>Genomic Encyclopedia of Type Strains, Phase IV (KMG-IV): sequencing the most valuable type-strain genomes for metagenomic binning, comparative biology and taxonomic classification.</title>
        <authorList>
            <person name="Goeker M."/>
        </authorList>
    </citation>
    <scope>NUCLEOTIDE SEQUENCE [LARGE SCALE GENOMIC DNA]</scope>
    <source>
        <strain evidence="6 7">DSM 45533</strain>
    </source>
</reference>
<evidence type="ECO:0000256" key="2">
    <source>
        <dbReference type="ARBA" id="ARBA00023125"/>
    </source>
</evidence>
<dbReference type="InterPro" id="IPR050109">
    <property type="entry name" value="HTH-type_TetR-like_transc_reg"/>
</dbReference>
<evidence type="ECO:0000256" key="4">
    <source>
        <dbReference type="PROSITE-ProRule" id="PRU00335"/>
    </source>
</evidence>
<evidence type="ECO:0000313" key="7">
    <source>
        <dbReference type="Proteomes" id="UP000530928"/>
    </source>
</evidence>
<dbReference type="GO" id="GO:0003700">
    <property type="term" value="F:DNA-binding transcription factor activity"/>
    <property type="evidence" value="ECO:0007669"/>
    <property type="project" value="TreeGrafter"/>
</dbReference>
<evidence type="ECO:0000256" key="3">
    <source>
        <dbReference type="ARBA" id="ARBA00023163"/>
    </source>
</evidence>
<dbReference type="InterPro" id="IPR001647">
    <property type="entry name" value="HTH_TetR"/>
</dbReference>
<protein>
    <submittedName>
        <fullName evidence="6">AcrR family transcriptional regulator</fullName>
    </submittedName>
</protein>
<comment type="caution">
    <text evidence="6">The sequence shown here is derived from an EMBL/GenBank/DDBJ whole genome shotgun (WGS) entry which is preliminary data.</text>
</comment>
<dbReference type="SUPFAM" id="SSF46689">
    <property type="entry name" value="Homeodomain-like"/>
    <property type="match status" value="1"/>
</dbReference>
<dbReference type="EMBL" id="JACDUR010000008">
    <property type="protein sequence ID" value="MBA2896274.1"/>
    <property type="molecule type" value="Genomic_DNA"/>
</dbReference>
<keyword evidence="1" id="KW-0805">Transcription regulation</keyword>
<dbReference type="PANTHER" id="PTHR30055">
    <property type="entry name" value="HTH-TYPE TRANSCRIPTIONAL REGULATOR RUTR"/>
    <property type="match status" value="1"/>
</dbReference>
<dbReference type="GO" id="GO:0000976">
    <property type="term" value="F:transcription cis-regulatory region binding"/>
    <property type="evidence" value="ECO:0007669"/>
    <property type="project" value="TreeGrafter"/>
</dbReference>
<keyword evidence="3" id="KW-0804">Transcription</keyword>
<dbReference type="AlphaFoldDB" id="A0A7W0HUK6"/>
<dbReference type="Pfam" id="PF00440">
    <property type="entry name" value="TetR_N"/>
    <property type="match status" value="1"/>
</dbReference>
<proteinExistence type="predicted"/>
<keyword evidence="2 4" id="KW-0238">DNA-binding</keyword>
<gene>
    <name evidence="6" type="ORF">HNR30_007665</name>
</gene>
<keyword evidence="7" id="KW-1185">Reference proteome</keyword>
<dbReference type="PROSITE" id="PS50977">
    <property type="entry name" value="HTH_TETR_2"/>
    <property type="match status" value="1"/>
</dbReference>
<dbReference type="Gene3D" id="1.10.357.10">
    <property type="entry name" value="Tetracycline Repressor, domain 2"/>
    <property type="match status" value="1"/>
</dbReference>